<organism evidence="1 2">
    <name type="scientific">Hymenobacter roseosalivarius DSM 11622</name>
    <dbReference type="NCBI Taxonomy" id="645990"/>
    <lineage>
        <taxon>Bacteria</taxon>
        <taxon>Pseudomonadati</taxon>
        <taxon>Bacteroidota</taxon>
        <taxon>Cytophagia</taxon>
        <taxon>Cytophagales</taxon>
        <taxon>Hymenobacteraceae</taxon>
        <taxon>Hymenobacter</taxon>
    </lineage>
</organism>
<sequence>MVTAPVQVAAGGWTLDGLVEVEMSSRHSAGQRRLPELLAKGAAADPVIVAERSRMGRSLHQVPALNYPAKLLRPLSPNASA</sequence>
<name>A0A1W1UK98_9BACT</name>
<accession>A0A1W1UK98</accession>
<proteinExistence type="predicted"/>
<evidence type="ECO:0000313" key="1">
    <source>
        <dbReference type="EMBL" id="SMB81443.1"/>
    </source>
</evidence>
<evidence type="ECO:0000313" key="2">
    <source>
        <dbReference type="Proteomes" id="UP000192266"/>
    </source>
</evidence>
<protein>
    <submittedName>
        <fullName evidence="1">Uncharacterized protein</fullName>
    </submittedName>
</protein>
<gene>
    <name evidence="1" type="ORF">SAMN00120144_4296</name>
</gene>
<dbReference type="Proteomes" id="UP000192266">
    <property type="component" value="Unassembled WGS sequence"/>
</dbReference>
<dbReference type="EMBL" id="FWWW01000029">
    <property type="protein sequence ID" value="SMB81443.1"/>
    <property type="molecule type" value="Genomic_DNA"/>
</dbReference>
<dbReference type="AlphaFoldDB" id="A0A1W1UK98"/>
<reference evidence="1 2" key="1">
    <citation type="submission" date="2017-04" db="EMBL/GenBank/DDBJ databases">
        <authorList>
            <person name="Afonso C.L."/>
            <person name="Miller P.J."/>
            <person name="Scott M.A."/>
            <person name="Spackman E."/>
            <person name="Goraichik I."/>
            <person name="Dimitrov K.M."/>
            <person name="Suarez D.L."/>
            <person name="Swayne D.E."/>
        </authorList>
    </citation>
    <scope>NUCLEOTIDE SEQUENCE [LARGE SCALE GENOMIC DNA]</scope>
    <source>
        <strain evidence="1 2">DSM 11622</strain>
    </source>
</reference>
<keyword evidence="2" id="KW-1185">Reference proteome</keyword>